<feature type="compositionally biased region" description="Basic and acidic residues" evidence="1">
    <location>
        <begin position="39"/>
        <end position="48"/>
    </location>
</feature>
<dbReference type="Proteomes" id="UP001430953">
    <property type="component" value="Unassembled WGS sequence"/>
</dbReference>
<sequence length="124" mass="14156">MNNTGCIPRYTAGRFRYSGESPKALGVLANRIRRIREVSSRKRNDRGGCKRRRNLRGISGAAPAHPLSLSSRGEGRREGRGLFHFARINRRRVEFSCGNRESTYTLASHPIEIEFHQVGEVYRQ</sequence>
<proteinExistence type="predicted"/>
<keyword evidence="3" id="KW-1185">Reference proteome</keyword>
<dbReference type="EMBL" id="JADYXP020000003">
    <property type="protein sequence ID" value="KAL0128246.1"/>
    <property type="molecule type" value="Genomic_DNA"/>
</dbReference>
<comment type="caution">
    <text evidence="2">The sequence shown here is derived from an EMBL/GenBank/DDBJ whole genome shotgun (WGS) entry which is preliminary data.</text>
</comment>
<evidence type="ECO:0000313" key="2">
    <source>
        <dbReference type="EMBL" id="KAL0128246.1"/>
    </source>
</evidence>
<organism evidence="2 3">
    <name type="scientific">Cardiocondyla obscurior</name>
    <dbReference type="NCBI Taxonomy" id="286306"/>
    <lineage>
        <taxon>Eukaryota</taxon>
        <taxon>Metazoa</taxon>
        <taxon>Ecdysozoa</taxon>
        <taxon>Arthropoda</taxon>
        <taxon>Hexapoda</taxon>
        <taxon>Insecta</taxon>
        <taxon>Pterygota</taxon>
        <taxon>Neoptera</taxon>
        <taxon>Endopterygota</taxon>
        <taxon>Hymenoptera</taxon>
        <taxon>Apocrita</taxon>
        <taxon>Aculeata</taxon>
        <taxon>Formicoidea</taxon>
        <taxon>Formicidae</taxon>
        <taxon>Myrmicinae</taxon>
        <taxon>Cardiocondyla</taxon>
    </lineage>
</organism>
<accession>A0AAW2GM47</accession>
<dbReference type="AlphaFoldDB" id="A0AAW2GM47"/>
<reference evidence="2 3" key="1">
    <citation type="submission" date="2023-03" db="EMBL/GenBank/DDBJ databases">
        <title>High recombination rates correlate with genetic variation in Cardiocondyla obscurior ants.</title>
        <authorList>
            <person name="Errbii M."/>
        </authorList>
    </citation>
    <scope>NUCLEOTIDE SEQUENCE [LARGE SCALE GENOMIC DNA]</scope>
    <source>
        <strain evidence="2">Alpha-2009</strain>
        <tissue evidence="2">Whole body</tissue>
    </source>
</reference>
<evidence type="ECO:0000313" key="3">
    <source>
        <dbReference type="Proteomes" id="UP001430953"/>
    </source>
</evidence>
<name>A0AAW2GM47_9HYME</name>
<evidence type="ECO:0000256" key="1">
    <source>
        <dbReference type="SAM" id="MobiDB-lite"/>
    </source>
</evidence>
<gene>
    <name evidence="2" type="ORF">PUN28_003480</name>
</gene>
<protein>
    <submittedName>
        <fullName evidence="2">Uncharacterized protein</fullName>
    </submittedName>
</protein>
<feature type="region of interest" description="Disordered" evidence="1">
    <location>
        <begin position="39"/>
        <end position="76"/>
    </location>
</feature>